<dbReference type="InterPro" id="IPR035901">
    <property type="entry name" value="GIY-YIG_endonuc_sf"/>
</dbReference>
<evidence type="ECO:0000256" key="5">
    <source>
        <dbReference type="ARBA" id="ARBA00023204"/>
    </source>
</evidence>
<dbReference type="PANTHER" id="PTHR30562:SF1">
    <property type="entry name" value="UVRABC SYSTEM PROTEIN C"/>
    <property type="match status" value="1"/>
</dbReference>
<keyword evidence="8" id="KW-0175">Coiled coil</keyword>
<dbReference type="Pfam" id="PF02151">
    <property type="entry name" value="UVR"/>
    <property type="match status" value="1"/>
</dbReference>
<keyword evidence="3 7" id="KW-0228">DNA excision</keyword>
<evidence type="ECO:0000256" key="4">
    <source>
        <dbReference type="ARBA" id="ARBA00022881"/>
    </source>
</evidence>
<evidence type="ECO:0000259" key="11">
    <source>
        <dbReference type="PROSITE" id="PS50165"/>
    </source>
</evidence>
<dbReference type="PROSITE" id="PS50165">
    <property type="entry name" value="UVRC"/>
    <property type="match status" value="1"/>
</dbReference>
<dbReference type="SMART" id="SM00465">
    <property type="entry name" value="GIYc"/>
    <property type="match status" value="1"/>
</dbReference>
<dbReference type="CDD" id="cd10434">
    <property type="entry name" value="GIY-YIG_UvrC_Cho"/>
    <property type="match status" value="1"/>
</dbReference>
<evidence type="ECO:0000313" key="12">
    <source>
        <dbReference type="EMBL" id="BBB32038.1"/>
    </source>
</evidence>
<dbReference type="EMBL" id="AP017470">
    <property type="protein sequence ID" value="BBB32038.1"/>
    <property type="molecule type" value="Genomic_DNA"/>
</dbReference>
<dbReference type="InterPro" id="IPR001162">
    <property type="entry name" value="UvrC_RNase_H_dom"/>
</dbReference>
<comment type="function">
    <text evidence="7">The UvrABC repair system catalyzes the recognition and processing of DNA lesions. UvrC both incises the 5' and 3' sides of the lesion. The N-terminal half is responsible for the 3' incision and the C-terminal half is responsible for the 5' incision.</text>
</comment>
<evidence type="ECO:0000256" key="6">
    <source>
        <dbReference type="ARBA" id="ARBA00023236"/>
    </source>
</evidence>
<dbReference type="KEGG" id="thyd:TTHT_0443"/>
<evidence type="ECO:0000259" key="9">
    <source>
        <dbReference type="PROSITE" id="PS50151"/>
    </source>
</evidence>
<feature type="domain" description="GIY-YIG" evidence="10">
    <location>
        <begin position="16"/>
        <end position="92"/>
    </location>
</feature>
<evidence type="ECO:0000259" key="10">
    <source>
        <dbReference type="PROSITE" id="PS50164"/>
    </source>
</evidence>
<dbReference type="HAMAP" id="MF_00203">
    <property type="entry name" value="UvrC"/>
    <property type="match status" value="1"/>
</dbReference>
<dbReference type="InterPro" id="IPR050066">
    <property type="entry name" value="UvrABC_protein_C"/>
</dbReference>
<evidence type="ECO:0000256" key="2">
    <source>
        <dbReference type="ARBA" id="ARBA00022763"/>
    </source>
</evidence>
<keyword evidence="2 7" id="KW-0227">DNA damage</keyword>
<dbReference type="GO" id="GO:0009380">
    <property type="term" value="C:excinuclease repair complex"/>
    <property type="evidence" value="ECO:0007669"/>
    <property type="project" value="InterPro"/>
</dbReference>
<dbReference type="SUPFAM" id="SSF47781">
    <property type="entry name" value="RuvA domain 2-like"/>
    <property type="match status" value="1"/>
</dbReference>
<dbReference type="RefSeq" id="WP_201328377.1">
    <property type="nucleotide sequence ID" value="NZ_AP017470.1"/>
</dbReference>
<gene>
    <name evidence="7" type="primary">uvrC</name>
    <name evidence="12" type="ORF">TTHT_0443</name>
</gene>
<comment type="similarity">
    <text evidence="7">Belongs to the UvrC family.</text>
</comment>
<keyword evidence="13" id="KW-1185">Reference proteome</keyword>
<dbReference type="InterPro" id="IPR036876">
    <property type="entry name" value="UVR_dom_sf"/>
</dbReference>
<dbReference type="InterPro" id="IPR010994">
    <property type="entry name" value="RuvA_2-like"/>
</dbReference>
<organism evidence="12 13">
    <name type="scientific">Thermotomaculum hydrothermale</name>
    <dbReference type="NCBI Taxonomy" id="981385"/>
    <lineage>
        <taxon>Bacteria</taxon>
        <taxon>Pseudomonadati</taxon>
        <taxon>Acidobacteriota</taxon>
        <taxon>Holophagae</taxon>
        <taxon>Thermotomaculales</taxon>
        <taxon>Thermotomaculaceae</taxon>
        <taxon>Thermotomaculum</taxon>
    </lineage>
</organism>
<comment type="subunit">
    <text evidence="7">Interacts with UvrB in an incision complex.</text>
</comment>
<dbReference type="Gene3D" id="4.10.860.10">
    <property type="entry name" value="UVR domain"/>
    <property type="match status" value="1"/>
</dbReference>
<proteinExistence type="inferred from homology"/>
<sequence>MNKKTNLKEKLKSLLLKPGVYLFKDENGKIIYVGKAKSLRKRVSQYFNKNDYKGKLILSKAQDLEFFVTNNEVEALLLEFSLIKKHKPLFNIQLKDDKSYPYLLLDLTEDFPGVYFTRKKEEGKRIYFGPYPSASSVRKIISVIEKYFKLKTCKTDFSKITRPCLKYQINRCSAPCVFPQIKNKYLENVEMAKKFLEGKLTSLEKDLKEKMEKASESLEFEKAAEFRDTLFSLRKFKEKQVVFMDLPDTDFLFYKKYEEKHFLIVFYFRGKRIIDKKEFVFDNTQFENPSHFLGLYIASLKSKIDLVLTNFEIENKKTLEEAHNKRFGKKVKIKDISNLKKFQPLLKMAKNNLEFLIKEREKAGENLLKIKEYLKLKNTPETIYGFDISHIGGCFTVASSICFKNGEKEKSLYRRIKLEEGVNDDYASIYIAVKKRLESDLKRGLKLPDLIVIDGGKGQLESAKKALKELKIESIDLISIAKKEERVFSDKFKQGIVLDFFLPYANLITKVRNESHRFANEYRKKLYNKKNLKTILTEIPGIGEKTAAKLIQKFKSVEKIKNTDTEEISKIIGEKLASKIKKFLKEMEI</sequence>
<dbReference type="GO" id="GO:0005737">
    <property type="term" value="C:cytoplasm"/>
    <property type="evidence" value="ECO:0007669"/>
    <property type="project" value="UniProtKB-SubCell"/>
</dbReference>
<dbReference type="GO" id="GO:0009381">
    <property type="term" value="F:excinuclease ABC activity"/>
    <property type="evidence" value="ECO:0007669"/>
    <property type="project" value="UniProtKB-UniRule"/>
</dbReference>
<dbReference type="GO" id="GO:0003677">
    <property type="term" value="F:DNA binding"/>
    <property type="evidence" value="ECO:0007669"/>
    <property type="project" value="UniProtKB-UniRule"/>
</dbReference>
<keyword evidence="5 7" id="KW-0234">DNA repair</keyword>
<dbReference type="Proteomes" id="UP000595564">
    <property type="component" value="Chromosome"/>
</dbReference>
<dbReference type="InterPro" id="IPR004791">
    <property type="entry name" value="UvrC"/>
</dbReference>
<evidence type="ECO:0000256" key="8">
    <source>
        <dbReference type="SAM" id="Coils"/>
    </source>
</evidence>
<dbReference type="InterPro" id="IPR000305">
    <property type="entry name" value="GIY-YIG_endonuc"/>
</dbReference>
<dbReference type="Gene3D" id="3.30.420.340">
    <property type="entry name" value="UvrC, RNAse H endonuclease domain"/>
    <property type="match status" value="1"/>
</dbReference>
<evidence type="ECO:0000256" key="3">
    <source>
        <dbReference type="ARBA" id="ARBA00022769"/>
    </source>
</evidence>
<dbReference type="Gene3D" id="3.40.1440.10">
    <property type="entry name" value="GIY-YIG endonuclease"/>
    <property type="match status" value="1"/>
</dbReference>
<dbReference type="SUPFAM" id="SSF46600">
    <property type="entry name" value="C-terminal UvrC-binding domain of UvrB"/>
    <property type="match status" value="1"/>
</dbReference>
<keyword evidence="4 7" id="KW-0267">Excision nuclease</keyword>
<dbReference type="GO" id="GO:0009432">
    <property type="term" value="P:SOS response"/>
    <property type="evidence" value="ECO:0007669"/>
    <property type="project" value="UniProtKB-UniRule"/>
</dbReference>
<evidence type="ECO:0000313" key="13">
    <source>
        <dbReference type="Proteomes" id="UP000595564"/>
    </source>
</evidence>
<reference evidence="12 13" key="1">
    <citation type="journal article" date="2012" name="Extremophiles">
        <title>Thermotomaculum hydrothermale gen. nov., sp. nov., a novel heterotrophic thermophile within the phylum Acidobacteria from a deep-sea hydrothermal vent chimney in the Southern Okinawa Trough.</title>
        <authorList>
            <person name="Izumi H."/>
            <person name="Nunoura T."/>
            <person name="Miyazaki M."/>
            <person name="Mino S."/>
            <person name="Toki T."/>
            <person name="Takai K."/>
            <person name="Sako Y."/>
            <person name="Sawabe T."/>
            <person name="Nakagawa S."/>
        </authorList>
    </citation>
    <scope>NUCLEOTIDE SEQUENCE [LARGE SCALE GENOMIC DNA]</scope>
    <source>
        <strain evidence="12 13">AC55</strain>
    </source>
</reference>
<dbReference type="NCBIfam" id="TIGR00194">
    <property type="entry name" value="uvrC"/>
    <property type="match status" value="1"/>
</dbReference>
<dbReference type="AlphaFoldDB" id="A0A7R6PYN1"/>
<accession>A0A7R6PYN1</accession>
<keyword evidence="1 7" id="KW-0963">Cytoplasm</keyword>
<name>A0A7R6PYN1_9BACT</name>
<comment type="subcellular location">
    <subcellularLocation>
        <location evidence="7">Cytoplasm</location>
    </subcellularLocation>
</comment>
<feature type="coiled-coil region" evidence="8">
    <location>
        <begin position="186"/>
        <end position="224"/>
    </location>
</feature>
<dbReference type="Pfam" id="PF08459">
    <property type="entry name" value="UvrC_RNaseH_dom"/>
    <property type="match status" value="1"/>
</dbReference>
<dbReference type="PROSITE" id="PS50151">
    <property type="entry name" value="UVR"/>
    <property type="match status" value="1"/>
</dbReference>
<protein>
    <recommendedName>
        <fullName evidence="7">UvrABC system protein C</fullName>
        <shortName evidence="7">Protein UvrC</shortName>
    </recommendedName>
    <alternativeName>
        <fullName evidence="7">Excinuclease ABC subunit C</fullName>
    </alternativeName>
</protein>
<evidence type="ECO:0000256" key="7">
    <source>
        <dbReference type="HAMAP-Rule" id="MF_00203"/>
    </source>
</evidence>
<dbReference type="InterPro" id="IPR047296">
    <property type="entry name" value="GIY-YIG_UvrC_Cho"/>
</dbReference>
<keyword evidence="6 7" id="KW-0742">SOS response</keyword>
<dbReference type="SUPFAM" id="SSF82771">
    <property type="entry name" value="GIY-YIG endonuclease"/>
    <property type="match status" value="1"/>
</dbReference>
<feature type="domain" description="UvrC family homology region profile" evidence="11">
    <location>
        <begin position="349"/>
        <end position="467"/>
    </location>
</feature>
<dbReference type="InterPro" id="IPR001943">
    <property type="entry name" value="UVR_dom"/>
</dbReference>
<dbReference type="PROSITE" id="PS50164">
    <property type="entry name" value="GIY_YIG"/>
    <property type="match status" value="1"/>
</dbReference>
<dbReference type="InterPro" id="IPR038476">
    <property type="entry name" value="UvrC_RNase_H_dom_sf"/>
</dbReference>
<dbReference type="Pfam" id="PF22920">
    <property type="entry name" value="UvrC_RNaseH"/>
    <property type="match status" value="1"/>
</dbReference>
<dbReference type="Pfam" id="PF14520">
    <property type="entry name" value="HHH_5"/>
    <property type="match status" value="1"/>
</dbReference>
<feature type="domain" description="UVR" evidence="9">
    <location>
        <begin position="201"/>
        <end position="236"/>
    </location>
</feature>
<dbReference type="Gene3D" id="1.10.150.20">
    <property type="entry name" value="5' to 3' exonuclease, C-terminal subdomain"/>
    <property type="match status" value="1"/>
</dbReference>
<dbReference type="FunFam" id="3.40.1440.10:FF:000001">
    <property type="entry name" value="UvrABC system protein C"/>
    <property type="match status" value="1"/>
</dbReference>
<evidence type="ECO:0000256" key="1">
    <source>
        <dbReference type="ARBA" id="ARBA00022490"/>
    </source>
</evidence>
<dbReference type="Pfam" id="PF01541">
    <property type="entry name" value="GIY-YIG"/>
    <property type="match status" value="1"/>
</dbReference>
<dbReference type="PANTHER" id="PTHR30562">
    <property type="entry name" value="UVRC/OXIDOREDUCTASE"/>
    <property type="match status" value="1"/>
</dbReference>
<dbReference type="GO" id="GO:0006289">
    <property type="term" value="P:nucleotide-excision repair"/>
    <property type="evidence" value="ECO:0007669"/>
    <property type="project" value="UniProtKB-UniRule"/>
</dbReference>